<feature type="transmembrane region" description="Helical" evidence="1">
    <location>
        <begin position="33"/>
        <end position="52"/>
    </location>
</feature>
<name>A0A0S4U6S3_RALSL</name>
<keyword evidence="1" id="KW-0472">Membrane</keyword>
<evidence type="ECO:0000256" key="1">
    <source>
        <dbReference type="SAM" id="Phobius"/>
    </source>
</evidence>
<dbReference type="EMBL" id="LN899821">
    <property type="protein sequence ID" value="CUV17952.1"/>
    <property type="molecule type" value="Genomic_DNA"/>
</dbReference>
<proteinExistence type="predicted"/>
<gene>
    <name evidence="2" type="ORF">PSS4_v1_400051</name>
</gene>
<reference evidence="2" key="1">
    <citation type="submission" date="2015-10" db="EMBL/GenBank/DDBJ databases">
        <authorList>
            <person name="Gilbert D.G."/>
        </authorList>
    </citation>
    <scope>NUCLEOTIDE SEQUENCE</scope>
    <source>
        <strain evidence="2">Phyl III-seqv23</strain>
    </source>
</reference>
<protein>
    <submittedName>
        <fullName evidence="2">Uncharacterized protein</fullName>
    </submittedName>
</protein>
<accession>A0A0S4U6S3</accession>
<evidence type="ECO:0000313" key="2">
    <source>
        <dbReference type="EMBL" id="CUV17952.1"/>
    </source>
</evidence>
<keyword evidence="1" id="KW-1133">Transmembrane helix</keyword>
<organism evidence="2">
    <name type="scientific">Ralstonia solanacearum</name>
    <name type="common">Pseudomonas solanacearum</name>
    <dbReference type="NCBI Taxonomy" id="305"/>
    <lineage>
        <taxon>Bacteria</taxon>
        <taxon>Pseudomonadati</taxon>
        <taxon>Pseudomonadota</taxon>
        <taxon>Betaproteobacteria</taxon>
        <taxon>Burkholderiales</taxon>
        <taxon>Burkholderiaceae</taxon>
        <taxon>Ralstonia</taxon>
        <taxon>Ralstonia solanacearum species complex</taxon>
    </lineage>
</organism>
<keyword evidence="1" id="KW-0812">Transmembrane</keyword>
<sequence>MRCCSFSMHPAEWRHRHELNADLPIPHYFCLRLAFSGSVRVLGYLVAVGYFFKRII</sequence>
<dbReference type="AlphaFoldDB" id="A0A0S4U6S3"/>